<dbReference type="PANTHER" id="PTHR21240:SF28">
    <property type="entry name" value="ISO-OROTATE DECARBOXYLASE (EUROFUNG)"/>
    <property type="match status" value="1"/>
</dbReference>
<sequence>DLEPGFRPFDCDNHYYESEDAFIRHVPEAMRPRVVQWVEIDGRRHHLVGGRLSHAVANPTWNPIAKPGALHSYFRGNPDGKNPLELLKDREPLPAAYVDRDARLTVVHEQGLEAVWLFPTLGVLYEELLKDDVEAVGALRVGFNRWLLEDWGFDHGDAIFGSPYLSLADVDLAVAELEWCLNQGARTIVMRPAAVWTATGPRSPGDPMFDPFWSQVAEAGITTVVHAGDSGYSTQGYAEDGFSASGVAAGTGRYRPSIKAFNIERAAHDWLITMSMEKMYTRFPNLRIASVENGSDYLAPMFRKLEQQARKSPRWFDEDPVALFREHVWMNPFWEDDLDEVVALMGADRVIFGSDWPHIEGIPTPLDYLPEVAGLTADDRRMVLRDNTRALTQLRPGRAM</sequence>
<gene>
    <name evidence="3" type="ORF">METZ01_LOCUS243414</name>
</gene>
<dbReference type="Pfam" id="PF04909">
    <property type="entry name" value="Amidohydro_2"/>
    <property type="match status" value="1"/>
</dbReference>
<dbReference type="GO" id="GO:0019748">
    <property type="term" value="P:secondary metabolic process"/>
    <property type="evidence" value="ECO:0007669"/>
    <property type="project" value="TreeGrafter"/>
</dbReference>
<organism evidence="3">
    <name type="scientific">marine metagenome</name>
    <dbReference type="NCBI Taxonomy" id="408172"/>
    <lineage>
        <taxon>unclassified sequences</taxon>
        <taxon>metagenomes</taxon>
        <taxon>ecological metagenomes</taxon>
    </lineage>
</organism>
<accession>A0A382HTE7</accession>
<dbReference type="InterPro" id="IPR006680">
    <property type="entry name" value="Amidohydro-rel"/>
</dbReference>
<dbReference type="PANTHER" id="PTHR21240">
    <property type="entry name" value="2-AMINO-3-CARBOXYLMUCONATE-6-SEMIALDEHYDE DECARBOXYLASE"/>
    <property type="match status" value="1"/>
</dbReference>
<evidence type="ECO:0000259" key="2">
    <source>
        <dbReference type="Pfam" id="PF04909"/>
    </source>
</evidence>
<dbReference type="GO" id="GO:0016831">
    <property type="term" value="F:carboxy-lyase activity"/>
    <property type="evidence" value="ECO:0007669"/>
    <property type="project" value="InterPro"/>
</dbReference>
<name>A0A382HTE7_9ZZZZ</name>
<dbReference type="GO" id="GO:0016787">
    <property type="term" value="F:hydrolase activity"/>
    <property type="evidence" value="ECO:0007669"/>
    <property type="project" value="InterPro"/>
</dbReference>
<keyword evidence="1" id="KW-0456">Lyase</keyword>
<evidence type="ECO:0000313" key="3">
    <source>
        <dbReference type="EMBL" id="SVB90560.1"/>
    </source>
</evidence>
<dbReference type="GO" id="GO:0005737">
    <property type="term" value="C:cytoplasm"/>
    <property type="evidence" value="ECO:0007669"/>
    <property type="project" value="TreeGrafter"/>
</dbReference>
<proteinExistence type="predicted"/>
<dbReference type="EMBL" id="UINC01063191">
    <property type="protein sequence ID" value="SVB90560.1"/>
    <property type="molecule type" value="Genomic_DNA"/>
</dbReference>
<dbReference type="AlphaFoldDB" id="A0A382HTE7"/>
<dbReference type="SUPFAM" id="SSF51556">
    <property type="entry name" value="Metallo-dependent hydrolases"/>
    <property type="match status" value="1"/>
</dbReference>
<feature type="non-terminal residue" evidence="3">
    <location>
        <position position="1"/>
    </location>
</feature>
<reference evidence="3" key="1">
    <citation type="submission" date="2018-05" db="EMBL/GenBank/DDBJ databases">
        <authorList>
            <person name="Lanie J.A."/>
            <person name="Ng W.-L."/>
            <person name="Kazmierczak K.M."/>
            <person name="Andrzejewski T.M."/>
            <person name="Davidsen T.M."/>
            <person name="Wayne K.J."/>
            <person name="Tettelin H."/>
            <person name="Glass J.I."/>
            <person name="Rusch D."/>
            <person name="Podicherti R."/>
            <person name="Tsui H.-C.T."/>
            <person name="Winkler M.E."/>
        </authorList>
    </citation>
    <scope>NUCLEOTIDE SEQUENCE</scope>
</reference>
<dbReference type="Gene3D" id="3.20.20.140">
    <property type="entry name" value="Metal-dependent hydrolases"/>
    <property type="match status" value="1"/>
</dbReference>
<dbReference type="InterPro" id="IPR032465">
    <property type="entry name" value="ACMSD"/>
</dbReference>
<evidence type="ECO:0000256" key="1">
    <source>
        <dbReference type="ARBA" id="ARBA00023239"/>
    </source>
</evidence>
<protein>
    <recommendedName>
        <fullName evidence="2">Amidohydrolase-related domain-containing protein</fullName>
    </recommendedName>
</protein>
<dbReference type="InterPro" id="IPR032466">
    <property type="entry name" value="Metal_Hydrolase"/>
</dbReference>
<feature type="domain" description="Amidohydrolase-related" evidence="2">
    <location>
        <begin position="128"/>
        <end position="391"/>
    </location>
</feature>